<feature type="non-terminal residue" evidence="1">
    <location>
        <position position="1"/>
    </location>
</feature>
<protein>
    <submittedName>
        <fullName evidence="1">Uncharacterized protein</fullName>
    </submittedName>
</protein>
<dbReference type="EMBL" id="BARV01043969">
    <property type="protein sequence ID" value="GAI67796.1"/>
    <property type="molecule type" value="Genomic_DNA"/>
</dbReference>
<name>X1RLE0_9ZZZZ</name>
<reference evidence="1" key="1">
    <citation type="journal article" date="2014" name="Front. Microbiol.">
        <title>High frequency of phylogenetically diverse reductive dehalogenase-homologous genes in deep subseafloor sedimentary metagenomes.</title>
        <authorList>
            <person name="Kawai M."/>
            <person name="Futagami T."/>
            <person name="Toyoda A."/>
            <person name="Takaki Y."/>
            <person name="Nishi S."/>
            <person name="Hori S."/>
            <person name="Arai W."/>
            <person name="Tsubouchi T."/>
            <person name="Morono Y."/>
            <person name="Uchiyama I."/>
            <person name="Ito T."/>
            <person name="Fujiyama A."/>
            <person name="Inagaki F."/>
            <person name="Takami H."/>
        </authorList>
    </citation>
    <scope>NUCLEOTIDE SEQUENCE</scope>
    <source>
        <strain evidence="1">Expedition CK06-06</strain>
    </source>
</reference>
<evidence type="ECO:0000313" key="1">
    <source>
        <dbReference type="EMBL" id="GAI67796.1"/>
    </source>
</evidence>
<accession>X1RLE0</accession>
<sequence length="80" mass="9175">ATVNLLEFVSLCKEADDFIRKILIKSPKLNGMRLNTLKASVVHYLARKKGLNVTLNSLYHIYSCCYTDIIRVKKVLESME</sequence>
<gene>
    <name evidence="1" type="ORF">S06H3_65348</name>
</gene>
<proteinExistence type="predicted"/>
<comment type="caution">
    <text evidence="1">The sequence shown here is derived from an EMBL/GenBank/DDBJ whole genome shotgun (WGS) entry which is preliminary data.</text>
</comment>
<organism evidence="1">
    <name type="scientific">marine sediment metagenome</name>
    <dbReference type="NCBI Taxonomy" id="412755"/>
    <lineage>
        <taxon>unclassified sequences</taxon>
        <taxon>metagenomes</taxon>
        <taxon>ecological metagenomes</taxon>
    </lineage>
</organism>
<dbReference type="AlphaFoldDB" id="X1RLE0"/>